<evidence type="ECO:0000313" key="2">
    <source>
        <dbReference type="Proteomes" id="UP000215244"/>
    </source>
</evidence>
<dbReference type="RefSeq" id="WP_094996835.1">
    <property type="nucleotide sequence ID" value="NZ_BMJL01000002.1"/>
</dbReference>
<dbReference type="Gene3D" id="3.10.450.50">
    <property type="match status" value="1"/>
</dbReference>
<dbReference type="AlphaFoldDB" id="A0A223V487"/>
<reference evidence="1 2" key="1">
    <citation type="submission" date="2017-08" db="EMBL/GenBank/DDBJ databases">
        <title>The complete genome sequence of Maribacter sp. B1, isolated from deep-sea sediment.</title>
        <authorList>
            <person name="Wu Y.-H."/>
            <person name="Cheng H."/>
            <person name="Xu X.-W."/>
        </authorList>
    </citation>
    <scope>NUCLEOTIDE SEQUENCE [LARGE SCALE GENOMIC DNA]</scope>
    <source>
        <strain evidence="1 2">B1</strain>
    </source>
</reference>
<dbReference type="EMBL" id="CP022957">
    <property type="protein sequence ID" value="ASV30215.1"/>
    <property type="molecule type" value="Genomic_DNA"/>
</dbReference>
<dbReference type="PROSITE" id="PS51257">
    <property type="entry name" value="PROKAR_LIPOPROTEIN"/>
    <property type="match status" value="1"/>
</dbReference>
<dbReference type="InterPro" id="IPR032710">
    <property type="entry name" value="NTF2-like_dom_sf"/>
</dbReference>
<evidence type="ECO:0000313" key="1">
    <source>
        <dbReference type="EMBL" id="ASV30215.1"/>
    </source>
</evidence>
<organism evidence="1 2">
    <name type="scientific">Maribacter cobaltidurans</name>
    <dbReference type="NCBI Taxonomy" id="1178778"/>
    <lineage>
        <taxon>Bacteria</taxon>
        <taxon>Pseudomonadati</taxon>
        <taxon>Bacteroidota</taxon>
        <taxon>Flavobacteriia</taxon>
        <taxon>Flavobacteriales</taxon>
        <taxon>Flavobacteriaceae</taxon>
        <taxon>Maribacter</taxon>
    </lineage>
</organism>
<sequence length="165" mass="19355">MKSNYFSKTLFALILIPSITGSCNEKQPEQASVKKTSDAELNALIKKQVDSLYAVYSRFDYDWINFYEDPYTFIYPDTPINVNRTDSLRQNWKGIYEKYEVKLLDRGEPTIITSEDMAISYNSFNEIFINKQTRDTTKSVGTYIIAWRRQPDDSWKIAFETLHNN</sequence>
<dbReference type="OrthoDB" id="1119084at2"/>
<gene>
    <name evidence="1" type="ORF">CJ263_08280</name>
</gene>
<keyword evidence="2" id="KW-1185">Reference proteome</keyword>
<dbReference type="Proteomes" id="UP000215244">
    <property type="component" value="Chromosome"/>
</dbReference>
<accession>A0A223V487</accession>
<dbReference type="KEGG" id="marb:CJ263_08280"/>
<protein>
    <submittedName>
        <fullName evidence="1">Uncharacterized protein</fullName>
    </submittedName>
</protein>
<dbReference type="SUPFAM" id="SSF54427">
    <property type="entry name" value="NTF2-like"/>
    <property type="match status" value="1"/>
</dbReference>
<proteinExistence type="predicted"/>
<name>A0A223V487_9FLAO</name>